<dbReference type="Proteomes" id="UP000323653">
    <property type="component" value="Chromosome"/>
</dbReference>
<keyword evidence="1" id="KW-0812">Transmembrane</keyword>
<proteinExistence type="predicted"/>
<protein>
    <submittedName>
        <fullName evidence="2">Uncharacterized protein</fullName>
    </submittedName>
</protein>
<reference evidence="2 3" key="1">
    <citation type="submission" date="2019-08" db="EMBL/GenBank/DDBJ databases">
        <title>Pedobacter sp. nov., isolated from Han river, South Korea.</title>
        <authorList>
            <person name="Lee D.-H."/>
            <person name="Kim Y.-S."/>
            <person name="Hwang E.-M."/>
            <person name="Le Tran T.C."/>
            <person name="Cha C.-J."/>
        </authorList>
    </citation>
    <scope>NUCLEOTIDE SEQUENCE [LARGE SCALE GENOMIC DNA]</scope>
    <source>
        <strain evidence="2 3">CJ43</strain>
    </source>
</reference>
<name>A0A5C0VMG3_9SPHI</name>
<accession>A0A5C0VMG3</accession>
<evidence type="ECO:0000313" key="3">
    <source>
        <dbReference type="Proteomes" id="UP000323653"/>
    </source>
</evidence>
<feature type="transmembrane region" description="Helical" evidence="1">
    <location>
        <begin position="6"/>
        <end position="28"/>
    </location>
</feature>
<keyword evidence="3" id="KW-1185">Reference proteome</keyword>
<keyword evidence="1" id="KW-0472">Membrane</keyword>
<sequence>MDALTFLLDVLKYTLSGFFVILGSYFLFKSQFDAYYNLKELEYRSSVLKDILPLRLQAYERMTLFIERINPSNLLLRLHVSGMSAKEMQNLILTEVRAEYQHNLAQQIYLTNDAWQIIKRVKDDTISIINSAVKSLPADASAVDLSKVVFSRLDSIEENPYELALLVIKKDIQEM</sequence>
<evidence type="ECO:0000313" key="2">
    <source>
        <dbReference type="EMBL" id="QEK53369.1"/>
    </source>
</evidence>
<organism evidence="2 3">
    <name type="scientific">Pedobacter aquae</name>
    <dbReference type="NCBI Taxonomy" id="2605747"/>
    <lineage>
        <taxon>Bacteria</taxon>
        <taxon>Pseudomonadati</taxon>
        <taxon>Bacteroidota</taxon>
        <taxon>Sphingobacteriia</taxon>
        <taxon>Sphingobacteriales</taxon>
        <taxon>Sphingobacteriaceae</taxon>
        <taxon>Pedobacter</taxon>
    </lineage>
</organism>
<evidence type="ECO:0000256" key="1">
    <source>
        <dbReference type="SAM" id="Phobius"/>
    </source>
</evidence>
<dbReference type="Pfam" id="PF25589">
    <property type="entry name" value="DUF7935"/>
    <property type="match status" value="1"/>
</dbReference>
<dbReference type="KEGG" id="pej:FYC62_16950"/>
<dbReference type="EMBL" id="CP043329">
    <property type="protein sequence ID" value="QEK53369.1"/>
    <property type="molecule type" value="Genomic_DNA"/>
</dbReference>
<keyword evidence="1" id="KW-1133">Transmembrane helix</keyword>
<dbReference type="InterPro" id="IPR057695">
    <property type="entry name" value="DUF7935"/>
</dbReference>
<dbReference type="AlphaFoldDB" id="A0A5C0VMG3"/>
<gene>
    <name evidence="2" type="ORF">FYC62_16950</name>
</gene>